<dbReference type="VEuPathDB" id="TriTrypDB:BSAL_02295"/>
<keyword evidence="3" id="KW-1185">Reference proteome</keyword>
<feature type="region of interest" description="Disordered" evidence="1">
    <location>
        <begin position="40"/>
        <end position="70"/>
    </location>
</feature>
<protein>
    <submittedName>
        <fullName evidence="2">Uncharacterized protein</fullName>
    </submittedName>
</protein>
<dbReference type="EMBL" id="CYKH01001867">
    <property type="protein sequence ID" value="CUG90845.1"/>
    <property type="molecule type" value="Genomic_DNA"/>
</dbReference>
<dbReference type="OrthoDB" id="278199at2759"/>
<name>A0A0S4JKX7_BODSA</name>
<dbReference type="Proteomes" id="UP000051952">
    <property type="component" value="Unassembled WGS sequence"/>
</dbReference>
<organism evidence="2 3">
    <name type="scientific">Bodo saltans</name>
    <name type="common">Flagellated protozoan</name>
    <dbReference type="NCBI Taxonomy" id="75058"/>
    <lineage>
        <taxon>Eukaryota</taxon>
        <taxon>Discoba</taxon>
        <taxon>Euglenozoa</taxon>
        <taxon>Kinetoplastea</taxon>
        <taxon>Metakinetoplastina</taxon>
        <taxon>Eubodonida</taxon>
        <taxon>Bodonidae</taxon>
        <taxon>Bodo</taxon>
    </lineage>
</organism>
<feature type="compositionally biased region" description="Polar residues" evidence="1">
    <location>
        <begin position="56"/>
        <end position="65"/>
    </location>
</feature>
<accession>A0A0S4JKX7</accession>
<reference evidence="3" key="1">
    <citation type="submission" date="2015-09" db="EMBL/GenBank/DDBJ databases">
        <authorList>
            <consortium name="Pathogen Informatics"/>
        </authorList>
    </citation>
    <scope>NUCLEOTIDE SEQUENCE [LARGE SCALE GENOMIC DNA]</scope>
    <source>
        <strain evidence="3">Lake Konstanz</strain>
    </source>
</reference>
<proteinExistence type="predicted"/>
<evidence type="ECO:0000256" key="1">
    <source>
        <dbReference type="SAM" id="MobiDB-lite"/>
    </source>
</evidence>
<gene>
    <name evidence="2" type="ORF">BSAL_02295</name>
</gene>
<sequence>MFHRVGFVLRQQRSIPSWKREGNTASRALRRKELLSRAGAFNDHQPLKRDEVLSDPSGSLQTSRGSGVDRVRQAGAHAVQSMSAPWQLPTVSPVHETPKQANLRGAIQHANTWEDALTLFSQTTTHGVQPTPRMFATLAATLMERRAQAIKSSTTLSVASLLDDARSSTSERWEVTPQERRDLARYVLREVNREAASSEVAYDGLVGAFTEGPDNGFVTLLEASMRRHRTVPGMDALADFASLKVNWQTSLRLMRLAREAHGVFPITELYERTMQLAVGSGKTSFGTRPWKLALSLYEECVTSGNEITNELHTRALQALWRSSHRTWLSNHDQVDPVQAAVVWSSALQVIQRAQEGRVRGHEGSRLYEAAVQALMHSSHWEGALAIVGSMELAESDTTSTLLIPTPTTLAECVSGMLRVGNHFQAQQFADLFESYHYEWRTLPAEVLRVLLSMCRIALRNSFVPLPRRLLGSVLRTDEQPTSSSSPLLLERSVAIECLHLLTRRRLGMESPTARWTSALRLVGAYDANLWPQNPLERKNELSLVFQAIRRIATVCTERAQRRSVAGEDQMSLQHPVEKHVGVWIRGIFGRSSAEYEWWQNSLVHKLHTLPHGMPWEQGLVVLNRVLSNRKRGEVSTRLTFAQCGVARNLRYLPVPYRQLLLMVAVNSWRALDSRTSLFVEDEDLNDDSDDQVTASPMDAAVWKGKIDAAVHFISHTLYSASALLHDACTPWWLVGFLKMLQARLTHDTGDAAAAKVCAEQALDALGRAPVGASRKLSSAVVIDAVIALKMPTEQTEMMVNDTHYILRRNALLRSAASPGETRYRAETFHW</sequence>
<dbReference type="OMA" id="YDSNPWP"/>
<evidence type="ECO:0000313" key="3">
    <source>
        <dbReference type="Proteomes" id="UP000051952"/>
    </source>
</evidence>
<dbReference type="AlphaFoldDB" id="A0A0S4JKX7"/>
<evidence type="ECO:0000313" key="2">
    <source>
        <dbReference type="EMBL" id="CUG90845.1"/>
    </source>
</evidence>